<feature type="transmembrane region" description="Helical" evidence="1">
    <location>
        <begin position="159"/>
        <end position="178"/>
    </location>
</feature>
<feature type="transmembrane region" description="Helical" evidence="1">
    <location>
        <begin position="127"/>
        <end position="147"/>
    </location>
</feature>
<name>A0A426TSG0_9CHLR</name>
<evidence type="ECO:0008006" key="4">
    <source>
        <dbReference type="Google" id="ProtNLM"/>
    </source>
</evidence>
<evidence type="ECO:0000256" key="1">
    <source>
        <dbReference type="SAM" id="Phobius"/>
    </source>
</evidence>
<comment type="caution">
    <text evidence="2">The sequence shown here is derived from an EMBL/GenBank/DDBJ whole genome shotgun (WGS) entry which is preliminary data.</text>
</comment>
<proteinExistence type="predicted"/>
<accession>A0A426TSG0</accession>
<feature type="transmembrane region" description="Helical" evidence="1">
    <location>
        <begin position="56"/>
        <end position="78"/>
    </location>
</feature>
<protein>
    <recommendedName>
        <fullName evidence="4">Glycerophosphoryl diester phosphodiesterase membrane domain-containing protein</fullName>
    </recommendedName>
</protein>
<feature type="transmembrane region" description="Helical" evidence="1">
    <location>
        <begin position="223"/>
        <end position="256"/>
    </location>
</feature>
<sequence length="311" mass="33541">MRRIDITFSPIMEMLDEGLQIYRRHFARFMILAGLAALPTVLAVIVFVFMVEGRNFDFVFLLFLALGLVMLPVSFYIMAALSRAALLAAADKPVRLRRVLALGPLRVLGMGCYGTFFLLVMTMLMSMFTSLGFCVIYVIFIAGFFALSSVANVGVVGEAASFLGGAAILFAFVVGYIASLVINGAVYGSTVYALQPFAQEQLSFNQSMQRSFDLIGYRFGGNLLAFLCASLVFGATALAATLAVGVFVPLPILFLLGNDSVVAQAIAASAWIVAIAAAAPLLPIWMALLYKRRRAVREGEELAAQLAALPR</sequence>
<dbReference type="AlphaFoldDB" id="A0A426TSG0"/>
<keyword evidence="1" id="KW-1133">Transmembrane helix</keyword>
<evidence type="ECO:0000313" key="3">
    <source>
        <dbReference type="Proteomes" id="UP000280307"/>
    </source>
</evidence>
<feature type="transmembrane region" description="Helical" evidence="1">
    <location>
        <begin position="29"/>
        <end position="50"/>
    </location>
</feature>
<feature type="transmembrane region" description="Helical" evidence="1">
    <location>
        <begin position="268"/>
        <end position="290"/>
    </location>
</feature>
<dbReference type="Proteomes" id="UP000280307">
    <property type="component" value="Unassembled WGS sequence"/>
</dbReference>
<feature type="transmembrane region" description="Helical" evidence="1">
    <location>
        <begin position="99"/>
        <end position="121"/>
    </location>
</feature>
<gene>
    <name evidence="2" type="ORF">EI684_19735</name>
</gene>
<keyword evidence="1" id="KW-0472">Membrane</keyword>
<keyword evidence="1" id="KW-0812">Transmembrane</keyword>
<reference evidence="2 3" key="1">
    <citation type="submission" date="2018-12" db="EMBL/GenBank/DDBJ databases">
        <title>Genome Sequence of Candidatus Viridilinea halotolerans isolated from saline sulfide-rich spring.</title>
        <authorList>
            <person name="Grouzdev D.S."/>
            <person name="Burganskaya E.I."/>
            <person name="Krutkina M.S."/>
            <person name="Sukhacheva M.V."/>
            <person name="Gorlenko V.M."/>
        </authorList>
    </citation>
    <scope>NUCLEOTIDE SEQUENCE [LARGE SCALE GENOMIC DNA]</scope>
    <source>
        <strain evidence="2">Chok-6</strain>
    </source>
</reference>
<evidence type="ECO:0000313" key="2">
    <source>
        <dbReference type="EMBL" id="RRR66986.1"/>
    </source>
</evidence>
<organism evidence="2 3">
    <name type="scientific">Candidatus Viridilinea halotolerans</name>
    <dbReference type="NCBI Taxonomy" id="2491704"/>
    <lineage>
        <taxon>Bacteria</taxon>
        <taxon>Bacillati</taxon>
        <taxon>Chloroflexota</taxon>
        <taxon>Chloroflexia</taxon>
        <taxon>Chloroflexales</taxon>
        <taxon>Chloroflexineae</taxon>
        <taxon>Oscillochloridaceae</taxon>
        <taxon>Candidatus Viridilinea</taxon>
    </lineage>
</organism>
<dbReference type="EMBL" id="RSAS01000816">
    <property type="protein sequence ID" value="RRR66986.1"/>
    <property type="molecule type" value="Genomic_DNA"/>
</dbReference>